<reference evidence="2 3" key="1">
    <citation type="submission" date="2013-11" db="EMBL/GenBank/DDBJ databases">
        <title>The Damaraland mole rat (Fukomys damarensis) genome and evolution of African mole rats.</title>
        <authorList>
            <person name="Gladyshev V.N."/>
            <person name="Fang X."/>
        </authorList>
    </citation>
    <scope>NUCLEOTIDE SEQUENCE [LARGE SCALE GENOMIC DNA]</scope>
    <source>
        <tissue evidence="2">Liver</tissue>
    </source>
</reference>
<accession>A0A091D5A9</accession>
<protein>
    <submittedName>
        <fullName evidence="2">Uncharacterized protein</fullName>
    </submittedName>
</protein>
<name>A0A091D5A9_FUKDA</name>
<dbReference type="Proteomes" id="UP000028990">
    <property type="component" value="Unassembled WGS sequence"/>
</dbReference>
<evidence type="ECO:0000256" key="1">
    <source>
        <dbReference type="SAM" id="MobiDB-lite"/>
    </source>
</evidence>
<gene>
    <name evidence="2" type="ORF">H920_11312</name>
</gene>
<dbReference type="EMBL" id="KN122953">
    <property type="protein sequence ID" value="KFO27279.1"/>
    <property type="molecule type" value="Genomic_DNA"/>
</dbReference>
<keyword evidence="3" id="KW-1185">Reference proteome</keyword>
<feature type="region of interest" description="Disordered" evidence="1">
    <location>
        <begin position="41"/>
        <end position="74"/>
    </location>
</feature>
<proteinExistence type="predicted"/>
<dbReference type="AlphaFoldDB" id="A0A091D5A9"/>
<organism evidence="2 3">
    <name type="scientific">Fukomys damarensis</name>
    <name type="common">Damaraland mole rat</name>
    <name type="synonym">Cryptomys damarensis</name>
    <dbReference type="NCBI Taxonomy" id="885580"/>
    <lineage>
        <taxon>Eukaryota</taxon>
        <taxon>Metazoa</taxon>
        <taxon>Chordata</taxon>
        <taxon>Craniata</taxon>
        <taxon>Vertebrata</taxon>
        <taxon>Euteleostomi</taxon>
        <taxon>Mammalia</taxon>
        <taxon>Eutheria</taxon>
        <taxon>Euarchontoglires</taxon>
        <taxon>Glires</taxon>
        <taxon>Rodentia</taxon>
        <taxon>Hystricomorpha</taxon>
        <taxon>Bathyergidae</taxon>
        <taxon>Fukomys</taxon>
    </lineage>
</organism>
<evidence type="ECO:0000313" key="2">
    <source>
        <dbReference type="EMBL" id="KFO27279.1"/>
    </source>
</evidence>
<evidence type="ECO:0000313" key="3">
    <source>
        <dbReference type="Proteomes" id="UP000028990"/>
    </source>
</evidence>
<sequence>MTVFSSKMQNDKRSGRMVCGELDVCKDGKHYLEEAALRVRMNGPGEEEQKEAQAEELMQNPCSGTKEASTRNPERASVVATQWNMVGQLMRSLPFENIGKP</sequence>